<dbReference type="GO" id="GO:0006419">
    <property type="term" value="P:alanyl-tRNA aminoacylation"/>
    <property type="evidence" value="ECO:0007669"/>
    <property type="project" value="InterPro"/>
</dbReference>
<sequence length="397" mass="43292">MEEVAAGEEVQIVLSINPFYGESGGQIGDTGYLRKGDTLNPVLQTTKESQTNVLLVEAKTTLRVGDAVTAVVDIERRKHITRHHSATHLLHKALRRIIGDHIHQAGSWVGPDRLRFDFSHFSALEAQQLIQVEKLVNQWILEDVAVNKEELSLEEARAKGATALFGEKYGDRVRVIEMGESMELCGGTHVNRTGEIGLFRIVSEAGIGSGLRRIEAVTGWKSYEYAKEKESILEDVSMLVKSKEEELPGKITSMLQQIRDLERKLEALQAQNTVGKMESLLLKKVKISGVDAVIAQVSAEKADDLRQMADILRDKMGSGIVVLAAEMEGKASVLVAATKDLANTFHAGQLIREAAKLVGGGGGGRPDLAQAGGKNPEKIAQALEQIPSLIEAQLQIR</sequence>
<organism evidence="16">
    <name type="scientific">bioreactor metagenome</name>
    <dbReference type="NCBI Taxonomy" id="1076179"/>
    <lineage>
        <taxon>unclassified sequences</taxon>
        <taxon>metagenomes</taxon>
        <taxon>ecological metagenomes</taxon>
    </lineage>
</organism>
<keyword evidence="6 16" id="KW-0436">Ligase</keyword>
<dbReference type="InterPro" id="IPR003156">
    <property type="entry name" value="DHHA1_dom"/>
</dbReference>
<dbReference type="InterPro" id="IPR009000">
    <property type="entry name" value="Transl_B-barrel_sf"/>
</dbReference>
<keyword evidence="14" id="KW-0175">Coiled coil</keyword>
<evidence type="ECO:0000256" key="3">
    <source>
        <dbReference type="ARBA" id="ARBA00013168"/>
    </source>
</evidence>
<dbReference type="GO" id="GO:0005829">
    <property type="term" value="C:cytosol"/>
    <property type="evidence" value="ECO:0007669"/>
    <property type="project" value="TreeGrafter"/>
</dbReference>
<dbReference type="InterPro" id="IPR018165">
    <property type="entry name" value="Ala-tRNA-synth_IIc_core"/>
</dbReference>
<evidence type="ECO:0000256" key="7">
    <source>
        <dbReference type="ARBA" id="ARBA00022723"/>
    </source>
</evidence>
<keyword evidence="10" id="KW-0067">ATP-binding</keyword>
<dbReference type="FunFam" id="3.30.980.10:FF:000004">
    <property type="entry name" value="Alanine--tRNA ligase, cytoplasmic"/>
    <property type="match status" value="1"/>
</dbReference>
<dbReference type="GO" id="GO:0000049">
    <property type="term" value="F:tRNA binding"/>
    <property type="evidence" value="ECO:0007669"/>
    <property type="project" value="UniProtKB-KW"/>
</dbReference>
<dbReference type="InterPro" id="IPR018163">
    <property type="entry name" value="Thr/Ala-tRNA-synth_IIc_edit"/>
</dbReference>
<evidence type="ECO:0000259" key="15">
    <source>
        <dbReference type="PROSITE" id="PS50860"/>
    </source>
</evidence>
<reference evidence="16" key="1">
    <citation type="submission" date="2019-08" db="EMBL/GenBank/DDBJ databases">
        <authorList>
            <person name="Kucharzyk K."/>
            <person name="Murdoch R.W."/>
            <person name="Higgins S."/>
            <person name="Loffler F."/>
        </authorList>
    </citation>
    <scope>NUCLEOTIDE SEQUENCE</scope>
</reference>
<keyword evidence="13" id="KW-0030">Aminoacyl-tRNA synthetase</keyword>
<feature type="domain" description="Alanyl-transfer RNA synthetases family profile" evidence="15">
    <location>
        <begin position="1"/>
        <end position="228"/>
    </location>
</feature>
<protein>
    <recommendedName>
        <fullName evidence="4">Alanine--tRNA ligase</fullName>
        <ecNumber evidence="3">6.1.1.7</ecNumber>
    </recommendedName>
</protein>
<dbReference type="GO" id="GO:0004813">
    <property type="term" value="F:alanine-tRNA ligase activity"/>
    <property type="evidence" value="ECO:0007669"/>
    <property type="project" value="UniProtKB-EC"/>
</dbReference>
<evidence type="ECO:0000256" key="1">
    <source>
        <dbReference type="ARBA" id="ARBA00001947"/>
    </source>
</evidence>
<keyword evidence="5" id="KW-0820">tRNA-binding</keyword>
<evidence type="ECO:0000256" key="12">
    <source>
        <dbReference type="ARBA" id="ARBA00022917"/>
    </source>
</evidence>
<dbReference type="Gene3D" id="2.40.30.130">
    <property type="match status" value="1"/>
</dbReference>
<evidence type="ECO:0000256" key="9">
    <source>
        <dbReference type="ARBA" id="ARBA00022833"/>
    </source>
</evidence>
<dbReference type="Pfam" id="PF02272">
    <property type="entry name" value="DHHA1"/>
    <property type="match status" value="1"/>
</dbReference>
<dbReference type="EMBL" id="VSSQ01013621">
    <property type="protein sequence ID" value="MPM51899.1"/>
    <property type="molecule type" value="Genomic_DNA"/>
</dbReference>
<keyword evidence="8" id="KW-0547">Nucleotide-binding</keyword>
<keyword evidence="9" id="KW-0862">Zinc</keyword>
<dbReference type="GO" id="GO:0046872">
    <property type="term" value="F:metal ion binding"/>
    <property type="evidence" value="ECO:0007669"/>
    <property type="project" value="UniProtKB-KW"/>
</dbReference>
<accession>A0A645AFD8</accession>
<evidence type="ECO:0000256" key="6">
    <source>
        <dbReference type="ARBA" id="ARBA00022598"/>
    </source>
</evidence>
<dbReference type="FunFam" id="3.10.310.40:FF:000001">
    <property type="entry name" value="Alanine--tRNA ligase"/>
    <property type="match status" value="1"/>
</dbReference>
<dbReference type="PANTHER" id="PTHR11777">
    <property type="entry name" value="ALANYL-TRNA SYNTHETASE"/>
    <property type="match status" value="1"/>
</dbReference>
<dbReference type="InterPro" id="IPR050058">
    <property type="entry name" value="Ala-tRNA_ligase"/>
</dbReference>
<gene>
    <name evidence="16" type="primary">alaS_32</name>
    <name evidence="16" type="ORF">SDC9_98651</name>
</gene>
<dbReference type="FunFam" id="3.30.54.20:FF:000001">
    <property type="entry name" value="Alanine--tRNA ligase"/>
    <property type="match status" value="1"/>
</dbReference>
<dbReference type="PROSITE" id="PS50860">
    <property type="entry name" value="AA_TRNA_LIGASE_II_ALA"/>
    <property type="match status" value="1"/>
</dbReference>
<comment type="caution">
    <text evidence="16">The sequence shown here is derived from an EMBL/GenBank/DDBJ whole genome shotgun (WGS) entry which is preliminary data.</text>
</comment>
<keyword evidence="7" id="KW-0479">Metal-binding</keyword>
<evidence type="ECO:0000256" key="5">
    <source>
        <dbReference type="ARBA" id="ARBA00022555"/>
    </source>
</evidence>
<dbReference type="Pfam" id="PF01411">
    <property type="entry name" value="tRNA-synt_2c"/>
    <property type="match status" value="1"/>
</dbReference>
<evidence type="ECO:0000256" key="11">
    <source>
        <dbReference type="ARBA" id="ARBA00022884"/>
    </source>
</evidence>
<dbReference type="Gene3D" id="3.30.980.10">
    <property type="entry name" value="Threonyl-trna Synthetase, Chain A, domain 2"/>
    <property type="match status" value="1"/>
</dbReference>
<dbReference type="AlphaFoldDB" id="A0A645AFD8"/>
<dbReference type="GO" id="GO:0002161">
    <property type="term" value="F:aminoacyl-tRNA deacylase activity"/>
    <property type="evidence" value="ECO:0007669"/>
    <property type="project" value="TreeGrafter"/>
</dbReference>
<comment type="similarity">
    <text evidence="2">Belongs to the class-II aminoacyl-tRNA synthetase family.</text>
</comment>
<evidence type="ECO:0000256" key="2">
    <source>
        <dbReference type="ARBA" id="ARBA00008226"/>
    </source>
</evidence>
<dbReference type="Pfam" id="PF07973">
    <property type="entry name" value="tRNA_SAD"/>
    <property type="match status" value="1"/>
</dbReference>
<dbReference type="GO" id="GO:0005524">
    <property type="term" value="F:ATP binding"/>
    <property type="evidence" value="ECO:0007669"/>
    <property type="project" value="UniProtKB-KW"/>
</dbReference>
<dbReference type="Gene3D" id="3.30.54.20">
    <property type="match status" value="1"/>
</dbReference>
<evidence type="ECO:0000256" key="13">
    <source>
        <dbReference type="ARBA" id="ARBA00023146"/>
    </source>
</evidence>
<dbReference type="Gene3D" id="3.10.310.40">
    <property type="match status" value="1"/>
</dbReference>
<evidence type="ECO:0000256" key="10">
    <source>
        <dbReference type="ARBA" id="ARBA00022840"/>
    </source>
</evidence>
<evidence type="ECO:0000256" key="8">
    <source>
        <dbReference type="ARBA" id="ARBA00022741"/>
    </source>
</evidence>
<dbReference type="InterPro" id="IPR018164">
    <property type="entry name" value="Ala-tRNA-synth_IIc_N"/>
</dbReference>
<dbReference type="InterPro" id="IPR012947">
    <property type="entry name" value="tRNA_SAD"/>
</dbReference>
<evidence type="ECO:0000313" key="16">
    <source>
        <dbReference type="EMBL" id="MPM51899.1"/>
    </source>
</evidence>
<dbReference type="SMART" id="SM00863">
    <property type="entry name" value="tRNA_SAD"/>
    <property type="match status" value="1"/>
</dbReference>
<feature type="coiled-coil region" evidence="14">
    <location>
        <begin position="251"/>
        <end position="278"/>
    </location>
</feature>
<dbReference type="PANTHER" id="PTHR11777:SF9">
    <property type="entry name" value="ALANINE--TRNA LIGASE, CYTOPLASMIC"/>
    <property type="match status" value="1"/>
</dbReference>
<keyword evidence="12" id="KW-0648">Protein biosynthesis</keyword>
<evidence type="ECO:0000256" key="14">
    <source>
        <dbReference type="SAM" id="Coils"/>
    </source>
</evidence>
<dbReference type="SUPFAM" id="SSF50447">
    <property type="entry name" value="Translation proteins"/>
    <property type="match status" value="1"/>
</dbReference>
<comment type="cofactor">
    <cofactor evidence="1">
        <name>Zn(2+)</name>
        <dbReference type="ChEBI" id="CHEBI:29105"/>
    </cofactor>
</comment>
<evidence type="ECO:0000256" key="4">
    <source>
        <dbReference type="ARBA" id="ARBA00017959"/>
    </source>
</evidence>
<name>A0A645AFD8_9ZZZZ</name>
<dbReference type="EC" id="6.1.1.7" evidence="3"/>
<dbReference type="SUPFAM" id="SSF55186">
    <property type="entry name" value="ThrRS/AlaRS common domain"/>
    <property type="match status" value="1"/>
</dbReference>
<dbReference type="Gene3D" id="6.10.250.550">
    <property type="match status" value="1"/>
</dbReference>
<proteinExistence type="inferred from homology"/>
<keyword evidence="11" id="KW-0694">RNA-binding</keyword>